<dbReference type="Proteomes" id="UP000198891">
    <property type="component" value="Unassembled WGS sequence"/>
</dbReference>
<sequence>MMIALIAGLATGAIYALIAIGYNITLTSSGVLNFAFANTLVFGGFVALTATAAGLPLPLTLLISAVVCAVVSALVERGAIRFMPAGSHAELITTLGAATVLTALTAIIWGSDPQRLVLFEQQPFELLGFRVSPIDLILIALPIVFGVAMHLLLNHTRFGLNSRAQAFDREATTLRGVNVRWLSLSAFAIAGIFAGLVGPLVLVSTSASPYLALSLALKGFVVLALGGLGSQVGAIIAGFIIGLIESMVALFVGPFFGDYAVFIVFVLVLLFRSRGLFGNKNLRLV</sequence>
<keyword evidence="11" id="KW-1185">Reference proteome</keyword>
<feature type="transmembrane region" description="Helical" evidence="9">
    <location>
        <begin position="31"/>
        <end position="53"/>
    </location>
</feature>
<dbReference type="AlphaFoldDB" id="A0A1H3TFD3"/>
<accession>A0A1H3TFD3</accession>
<dbReference type="GO" id="GO:0005886">
    <property type="term" value="C:plasma membrane"/>
    <property type="evidence" value="ECO:0007669"/>
    <property type="project" value="UniProtKB-SubCell"/>
</dbReference>
<protein>
    <submittedName>
        <fullName evidence="10">Amino acid/amide ABC transporter membrane protein 1, HAAT family</fullName>
    </submittedName>
</protein>
<dbReference type="GO" id="GO:0006865">
    <property type="term" value="P:amino acid transport"/>
    <property type="evidence" value="ECO:0007669"/>
    <property type="project" value="UniProtKB-KW"/>
</dbReference>
<feature type="transmembrane region" description="Helical" evidence="9">
    <location>
        <begin position="6"/>
        <end position="24"/>
    </location>
</feature>
<dbReference type="GO" id="GO:0022857">
    <property type="term" value="F:transmembrane transporter activity"/>
    <property type="evidence" value="ECO:0007669"/>
    <property type="project" value="InterPro"/>
</dbReference>
<proteinExistence type="inferred from homology"/>
<evidence type="ECO:0000256" key="9">
    <source>
        <dbReference type="SAM" id="Phobius"/>
    </source>
</evidence>
<feature type="transmembrane region" description="Helical" evidence="9">
    <location>
        <begin position="59"/>
        <end position="79"/>
    </location>
</feature>
<dbReference type="STRING" id="381665.SAMN05216554_4177"/>
<feature type="transmembrane region" description="Helical" evidence="9">
    <location>
        <begin position="181"/>
        <end position="201"/>
    </location>
</feature>
<keyword evidence="5" id="KW-0029">Amino-acid transport</keyword>
<feature type="transmembrane region" description="Helical" evidence="9">
    <location>
        <begin position="259"/>
        <end position="277"/>
    </location>
</feature>
<dbReference type="PANTHER" id="PTHR11795:SF445">
    <property type="entry name" value="AMINO ACID ABC TRANSPORTER PERMEASE PROTEIN"/>
    <property type="match status" value="1"/>
</dbReference>
<dbReference type="EMBL" id="FNPZ01000005">
    <property type="protein sequence ID" value="SDZ48982.1"/>
    <property type="molecule type" value="Genomic_DNA"/>
</dbReference>
<dbReference type="Pfam" id="PF02653">
    <property type="entry name" value="BPD_transp_2"/>
    <property type="match status" value="1"/>
</dbReference>
<evidence type="ECO:0000256" key="5">
    <source>
        <dbReference type="ARBA" id="ARBA00022970"/>
    </source>
</evidence>
<comment type="similarity">
    <text evidence="8">Belongs to the binding-protein-dependent transport system permease family. LivHM subfamily.</text>
</comment>
<evidence type="ECO:0000313" key="11">
    <source>
        <dbReference type="Proteomes" id="UP000198891"/>
    </source>
</evidence>
<evidence type="ECO:0000256" key="3">
    <source>
        <dbReference type="ARBA" id="ARBA00022475"/>
    </source>
</evidence>
<dbReference type="InterPro" id="IPR001851">
    <property type="entry name" value="ABC_transp_permease"/>
</dbReference>
<keyword evidence="3" id="KW-1003">Cell membrane</keyword>
<reference evidence="10 11" key="1">
    <citation type="submission" date="2016-10" db="EMBL/GenBank/DDBJ databases">
        <authorList>
            <person name="de Groot N.N."/>
        </authorList>
    </citation>
    <scope>NUCLEOTIDE SEQUENCE [LARGE SCALE GENOMIC DNA]</scope>
    <source>
        <strain evidence="10 11">CGMCC 4.3491</strain>
    </source>
</reference>
<dbReference type="OrthoDB" id="9807115at2"/>
<evidence type="ECO:0000256" key="4">
    <source>
        <dbReference type="ARBA" id="ARBA00022692"/>
    </source>
</evidence>
<keyword evidence="2" id="KW-0813">Transport</keyword>
<feature type="transmembrane region" description="Helical" evidence="9">
    <location>
        <begin position="91"/>
        <end position="111"/>
    </location>
</feature>
<keyword evidence="7 9" id="KW-0472">Membrane</keyword>
<evidence type="ECO:0000313" key="10">
    <source>
        <dbReference type="EMBL" id="SDZ48982.1"/>
    </source>
</evidence>
<feature type="transmembrane region" description="Helical" evidence="9">
    <location>
        <begin position="131"/>
        <end position="153"/>
    </location>
</feature>
<evidence type="ECO:0000256" key="8">
    <source>
        <dbReference type="ARBA" id="ARBA00037998"/>
    </source>
</evidence>
<dbReference type="CDD" id="cd06582">
    <property type="entry name" value="TM_PBP1_LivH_like"/>
    <property type="match status" value="1"/>
</dbReference>
<evidence type="ECO:0000256" key="6">
    <source>
        <dbReference type="ARBA" id="ARBA00022989"/>
    </source>
</evidence>
<name>A0A1H3TFD3_9MICO</name>
<evidence type="ECO:0000256" key="2">
    <source>
        <dbReference type="ARBA" id="ARBA00022448"/>
    </source>
</evidence>
<dbReference type="PANTHER" id="PTHR11795">
    <property type="entry name" value="BRANCHED-CHAIN AMINO ACID TRANSPORT SYSTEM PERMEASE PROTEIN LIVH"/>
    <property type="match status" value="1"/>
</dbReference>
<evidence type="ECO:0000256" key="7">
    <source>
        <dbReference type="ARBA" id="ARBA00023136"/>
    </source>
</evidence>
<dbReference type="InterPro" id="IPR052157">
    <property type="entry name" value="BCAA_transport_permease"/>
</dbReference>
<comment type="subcellular location">
    <subcellularLocation>
        <location evidence="1">Cell membrane</location>
        <topology evidence="1">Multi-pass membrane protein</topology>
    </subcellularLocation>
</comment>
<organism evidence="10 11">
    <name type="scientific">Herbiconiux ginsengi</name>
    <dbReference type="NCBI Taxonomy" id="381665"/>
    <lineage>
        <taxon>Bacteria</taxon>
        <taxon>Bacillati</taxon>
        <taxon>Actinomycetota</taxon>
        <taxon>Actinomycetes</taxon>
        <taxon>Micrococcales</taxon>
        <taxon>Microbacteriaceae</taxon>
        <taxon>Herbiconiux</taxon>
    </lineage>
</organism>
<keyword evidence="6 9" id="KW-1133">Transmembrane helix</keyword>
<evidence type="ECO:0000256" key="1">
    <source>
        <dbReference type="ARBA" id="ARBA00004651"/>
    </source>
</evidence>
<gene>
    <name evidence="10" type="ORF">SAMN05216554_4177</name>
</gene>
<keyword evidence="4 9" id="KW-0812">Transmembrane</keyword>